<dbReference type="Pfam" id="PF02146">
    <property type="entry name" value="SIR2"/>
    <property type="match status" value="1"/>
</dbReference>
<dbReference type="GO" id="GO:0017136">
    <property type="term" value="F:histone deacetylase activity, NAD-dependent"/>
    <property type="evidence" value="ECO:0007669"/>
    <property type="project" value="TreeGrafter"/>
</dbReference>
<dbReference type="GO" id="GO:0046872">
    <property type="term" value="F:metal ion binding"/>
    <property type="evidence" value="ECO:0007669"/>
    <property type="project" value="UniProtKB-KW"/>
</dbReference>
<feature type="domain" description="Deacetylase sirtuin-type" evidence="4">
    <location>
        <begin position="30"/>
        <end position="312"/>
    </location>
</feature>
<organism evidence="5">
    <name type="scientific">Homalodisca liturata</name>
    <dbReference type="NCBI Taxonomy" id="320908"/>
    <lineage>
        <taxon>Eukaryota</taxon>
        <taxon>Metazoa</taxon>
        <taxon>Ecdysozoa</taxon>
        <taxon>Arthropoda</taxon>
        <taxon>Hexapoda</taxon>
        <taxon>Insecta</taxon>
        <taxon>Pterygota</taxon>
        <taxon>Neoptera</taxon>
        <taxon>Paraneoptera</taxon>
        <taxon>Hemiptera</taxon>
        <taxon>Auchenorrhyncha</taxon>
        <taxon>Membracoidea</taxon>
        <taxon>Cicadellidae</taxon>
        <taxon>Cicadellinae</taxon>
        <taxon>Proconiini</taxon>
        <taxon>Homalodisca</taxon>
    </lineage>
</organism>
<reference evidence="5" key="1">
    <citation type="submission" date="2015-11" db="EMBL/GenBank/DDBJ databases">
        <title>De novo transcriptome assembly of four potential Pierce s Disease insect vectors from Arizona vineyards.</title>
        <authorList>
            <person name="Tassone E.E."/>
        </authorList>
    </citation>
    <scope>NUCLEOTIDE SEQUENCE</scope>
</reference>
<feature type="binding site" evidence="3">
    <location>
        <position position="165"/>
    </location>
    <ligand>
        <name>Zn(2+)</name>
        <dbReference type="ChEBI" id="CHEBI:29105"/>
    </ligand>
</feature>
<name>A0A1B6K1X5_9HEMI</name>
<dbReference type="CDD" id="cd01409">
    <property type="entry name" value="SIRT4"/>
    <property type="match status" value="1"/>
</dbReference>
<keyword evidence="1" id="KW-0808">Transferase</keyword>
<accession>A0A1B6K1X5</accession>
<dbReference type="InterPro" id="IPR050134">
    <property type="entry name" value="NAD-dep_sirtuin_deacylases"/>
</dbReference>
<feature type="binding site" evidence="3">
    <location>
        <position position="162"/>
    </location>
    <ligand>
        <name>Zn(2+)</name>
        <dbReference type="ChEBI" id="CHEBI:29105"/>
    </ligand>
</feature>
<dbReference type="InterPro" id="IPR003000">
    <property type="entry name" value="Sirtuin"/>
</dbReference>
<evidence type="ECO:0000313" key="5">
    <source>
        <dbReference type="EMBL" id="JAT05442.1"/>
    </source>
</evidence>
<keyword evidence="2" id="KW-0520">NAD</keyword>
<dbReference type="GO" id="GO:0070403">
    <property type="term" value="F:NAD+ binding"/>
    <property type="evidence" value="ECO:0007669"/>
    <property type="project" value="InterPro"/>
</dbReference>
<feature type="active site" description="Proton acceptor" evidence="3">
    <location>
        <position position="154"/>
    </location>
</feature>
<dbReference type="PANTHER" id="PTHR11085">
    <property type="entry name" value="NAD-DEPENDENT PROTEIN DEACYLASE SIRTUIN-5, MITOCHONDRIAL-RELATED"/>
    <property type="match status" value="1"/>
</dbReference>
<dbReference type="InterPro" id="IPR029035">
    <property type="entry name" value="DHS-like_NAD/FAD-binding_dom"/>
</dbReference>
<dbReference type="PROSITE" id="PS50305">
    <property type="entry name" value="SIRTUIN"/>
    <property type="match status" value="1"/>
</dbReference>
<keyword evidence="3" id="KW-0862">Zinc</keyword>
<dbReference type="NCBIfam" id="NF003738">
    <property type="entry name" value="PRK05333.1"/>
    <property type="match status" value="1"/>
</dbReference>
<dbReference type="SUPFAM" id="SSF52467">
    <property type="entry name" value="DHS-like NAD/FAD-binding domain"/>
    <property type="match status" value="1"/>
</dbReference>
<feature type="binding site" evidence="3">
    <location>
        <position position="216"/>
    </location>
    <ligand>
        <name>Zn(2+)</name>
        <dbReference type="ChEBI" id="CHEBI:29105"/>
    </ligand>
</feature>
<gene>
    <name evidence="5" type="ORF">g.233</name>
</gene>
<dbReference type="PANTHER" id="PTHR11085:SF10">
    <property type="entry name" value="NAD-DEPENDENT PROTEIN DEACYLASE SIRTUIN-5, MITOCHONDRIAL-RELATED"/>
    <property type="match status" value="1"/>
</dbReference>
<proteinExistence type="predicted"/>
<feature type="binding site" evidence="3">
    <location>
        <position position="213"/>
    </location>
    <ligand>
        <name>Zn(2+)</name>
        <dbReference type="ChEBI" id="CHEBI:29105"/>
    </ligand>
</feature>
<sequence>MGPLRLSTDGNTTIIYRTIKHAIDYVPKHNPISEDHISTIKKFFKDNRQVLVLTGAGVSTESGIPDYRSEGVGLFARSGTKPVQYQEFLKYPKIRQRYWARNFVGWPNFSSIAPNQNHAILKHLEDRQQVQRIITQNVDNLHSKAGSRQVIELHGTAFKVVCLSCDYITSRFAFQKVLSDINQEIIAAPQAVRPDGDIDLPQEFVEDFKTPACPKCGGVLKPDIVFFGDNVPKSRVDAINDEVDKCDALLVLGSSLSTYSGYRIILRVKELHKQVGIVNIGPTRADHLVDFKINAKCSEVLQHCKQQNSETDG</sequence>
<dbReference type="EMBL" id="GECU01002265">
    <property type="protein sequence ID" value="JAT05442.1"/>
    <property type="molecule type" value="Transcribed_RNA"/>
</dbReference>
<dbReference type="Gene3D" id="3.40.50.1220">
    <property type="entry name" value="TPP-binding domain"/>
    <property type="match status" value="1"/>
</dbReference>
<protein>
    <recommendedName>
        <fullName evidence="4">Deacetylase sirtuin-type domain-containing protein</fullName>
    </recommendedName>
</protein>
<dbReference type="InterPro" id="IPR026591">
    <property type="entry name" value="Sirtuin_cat_small_dom_sf"/>
</dbReference>
<evidence type="ECO:0000256" key="3">
    <source>
        <dbReference type="PROSITE-ProRule" id="PRU00236"/>
    </source>
</evidence>
<evidence type="ECO:0000259" key="4">
    <source>
        <dbReference type="PROSITE" id="PS50305"/>
    </source>
</evidence>
<dbReference type="AlphaFoldDB" id="A0A1B6K1X5"/>
<dbReference type="InterPro" id="IPR026590">
    <property type="entry name" value="Ssirtuin_cat_dom"/>
</dbReference>
<evidence type="ECO:0000256" key="2">
    <source>
        <dbReference type="ARBA" id="ARBA00023027"/>
    </source>
</evidence>
<dbReference type="GO" id="GO:0005759">
    <property type="term" value="C:mitochondrial matrix"/>
    <property type="evidence" value="ECO:0007669"/>
    <property type="project" value="TreeGrafter"/>
</dbReference>
<dbReference type="Gene3D" id="3.30.1600.10">
    <property type="entry name" value="SIR2/SIRT2 'Small Domain"/>
    <property type="match status" value="1"/>
</dbReference>
<keyword evidence="3" id="KW-0479">Metal-binding</keyword>
<evidence type="ECO:0000256" key="1">
    <source>
        <dbReference type="ARBA" id="ARBA00022679"/>
    </source>
</evidence>